<name>A0A8T1X8W5_9STRA</name>
<evidence type="ECO:0000313" key="1">
    <source>
        <dbReference type="EMBL" id="KAG7402326.1"/>
    </source>
</evidence>
<keyword evidence="2" id="KW-1185">Reference proteome</keyword>
<gene>
    <name evidence="1" type="ORF">PHYBOEH_000034</name>
</gene>
<dbReference type="EMBL" id="JAGDFL010000001">
    <property type="protein sequence ID" value="KAG7402326.1"/>
    <property type="molecule type" value="Genomic_DNA"/>
</dbReference>
<evidence type="ECO:0000313" key="2">
    <source>
        <dbReference type="Proteomes" id="UP000693981"/>
    </source>
</evidence>
<proteinExistence type="predicted"/>
<dbReference type="AlphaFoldDB" id="A0A8T1X8W5"/>
<sequence>MEESCPVRLCVAQVHGPSVVVGAQPRNYRIGNARFNRVRVLGLCVQHIDTELKLEYQLVVPDDDQRLIEQGKKSLEIRLNAPPYSIIHVNDRIIINGKTSTKVVAVRKYARLESVLQTENVDALIPQRPGFLSVTAAVLRHYRQFFSSDEEEQSGLVVFELAVQSSSTPMSQPEWSPLVLRHLESNPDGCSAPDLRFAFPSLPLEDLMNILTNLQFDGLVIHVNNKYRSV</sequence>
<accession>A0A8T1X8W5</accession>
<comment type="caution">
    <text evidence="1">The sequence shown here is derived from an EMBL/GenBank/DDBJ whole genome shotgun (WGS) entry which is preliminary data.</text>
</comment>
<reference evidence="1" key="1">
    <citation type="submission" date="2021-02" db="EMBL/GenBank/DDBJ databases">
        <authorList>
            <person name="Palmer J.M."/>
        </authorList>
    </citation>
    <scope>NUCLEOTIDE SEQUENCE</scope>
    <source>
        <strain evidence="1">SCRP23</strain>
    </source>
</reference>
<dbReference type="Proteomes" id="UP000693981">
    <property type="component" value="Unassembled WGS sequence"/>
</dbReference>
<dbReference type="OrthoDB" id="112749at2759"/>
<organism evidence="1 2">
    <name type="scientific">Phytophthora boehmeriae</name>
    <dbReference type="NCBI Taxonomy" id="109152"/>
    <lineage>
        <taxon>Eukaryota</taxon>
        <taxon>Sar</taxon>
        <taxon>Stramenopiles</taxon>
        <taxon>Oomycota</taxon>
        <taxon>Peronosporomycetes</taxon>
        <taxon>Peronosporales</taxon>
        <taxon>Peronosporaceae</taxon>
        <taxon>Phytophthora</taxon>
    </lineage>
</organism>
<protein>
    <submittedName>
        <fullName evidence="1">Uncharacterized protein</fullName>
    </submittedName>
</protein>